<feature type="transmembrane region" description="Helical" evidence="1">
    <location>
        <begin position="14"/>
        <end position="34"/>
    </location>
</feature>
<evidence type="ECO:0000313" key="2">
    <source>
        <dbReference type="EMBL" id="KEO58772.1"/>
    </source>
</evidence>
<evidence type="ECO:0000256" key="1">
    <source>
        <dbReference type="SAM" id="Phobius"/>
    </source>
</evidence>
<gene>
    <name evidence="2" type="ORF">SMB34_12170</name>
</gene>
<organism evidence="2 3">
    <name type="scientific">Thalassospira permensis NBRC 106175</name>
    <dbReference type="NCBI Taxonomy" id="1353532"/>
    <lineage>
        <taxon>Bacteria</taxon>
        <taxon>Pseudomonadati</taxon>
        <taxon>Pseudomonadota</taxon>
        <taxon>Alphaproteobacteria</taxon>
        <taxon>Rhodospirillales</taxon>
        <taxon>Thalassospiraceae</taxon>
        <taxon>Thalassospira</taxon>
    </lineage>
</organism>
<feature type="transmembrane region" description="Helical" evidence="1">
    <location>
        <begin position="54"/>
        <end position="72"/>
    </location>
</feature>
<reference evidence="2 3" key="1">
    <citation type="submission" date="2013-07" db="EMBL/GenBank/DDBJ databases">
        <title>Thalassospira permensis NBRC 106175 Genome Sequencing.</title>
        <authorList>
            <person name="Lai Q."/>
            <person name="Shao Z."/>
        </authorList>
    </citation>
    <scope>NUCLEOTIDE SEQUENCE [LARGE SCALE GENOMIC DNA]</scope>
    <source>
        <strain evidence="2 3">NBRC 106175</strain>
    </source>
</reference>
<evidence type="ECO:0000313" key="3">
    <source>
        <dbReference type="Proteomes" id="UP000027463"/>
    </source>
</evidence>
<keyword evidence="1" id="KW-0812">Transmembrane</keyword>
<sequence length="223" mass="24796">MTIVKLYTQKLKKWWPLPAAFIASAAFSAAGLIIDQSCRPIGNMFCSMWVKFQWETVLAGGLGLMGGIFVILSTREHIQANREDAVNRELDPVDRLLRVTDRTIKDAQEHIGKARKTLLATPYAESGKVENNWNNIRVDVKGAVSHSNQAQTIAANTDFPRSLRDAAKEIVEKTKPLGEQKYTTTTSPAETLEAIENIANSLIAANEELRSERQAYASILLNR</sequence>
<keyword evidence="1" id="KW-0472">Membrane</keyword>
<dbReference type="RefSeq" id="WP_037987691.1">
    <property type="nucleotide sequence ID" value="NZ_AUNC01000004.1"/>
</dbReference>
<name>A0ABR4TSG0_9PROT</name>
<protein>
    <submittedName>
        <fullName evidence="2">Uncharacterized protein</fullName>
    </submittedName>
</protein>
<dbReference type="Proteomes" id="UP000027463">
    <property type="component" value="Unassembled WGS sequence"/>
</dbReference>
<comment type="caution">
    <text evidence="2">The sequence shown here is derived from an EMBL/GenBank/DDBJ whole genome shotgun (WGS) entry which is preliminary data.</text>
</comment>
<keyword evidence="3" id="KW-1185">Reference proteome</keyword>
<keyword evidence="1" id="KW-1133">Transmembrane helix</keyword>
<accession>A0ABR4TSG0</accession>
<dbReference type="EMBL" id="AUNC01000004">
    <property type="protein sequence ID" value="KEO58772.1"/>
    <property type="molecule type" value="Genomic_DNA"/>
</dbReference>
<proteinExistence type="predicted"/>